<proteinExistence type="predicted"/>
<protein>
    <submittedName>
        <fullName evidence="1">Uncharacterized protein</fullName>
    </submittedName>
</protein>
<name>A0ABX6A1A8_9MICO</name>
<sequence>MQFSLTPNEYFFRVQDAQKTLSNLEGVAALIAEAIDFSSGALKHSTLSRTASETCLDLYVSAEVDYGRGRSQQNIDYASEGLRQYVYGDTVMAENSTTGLGTIDEQRGFVSKMDEYNKARGGDGTEVCTPDNPAGEANYKGRDEEFNAYLLENGPHLYSADTIEK</sequence>
<dbReference type="RefSeq" id="WP_074299936.1">
    <property type="nucleotide sequence ID" value="NZ_CP044108.1"/>
</dbReference>
<keyword evidence="2" id="KW-1185">Reference proteome</keyword>
<gene>
    <name evidence="1" type="ORF">FOB48_00510</name>
</gene>
<evidence type="ECO:0000313" key="2">
    <source>
        <dbReference type="Proteomes" id="UP000323865"/>
    </source>
</evidence>
<dbReference type="Proteomes" id="UP000323865">
    <property type="component" value="Chromosome"/>
</dbReference>
<reference evidence="1 2" key="1">
    <citation type="submission" date="2019-09" db="EMBL/GenBank/DDBJ databases">
        <title>FDA dAtabase for Regulatory Grade micrObial Sequences (FDA-ARGOS): Supporting development and validation of Infectious Disease Dx tests.</title>
        <authorList>
            <person name="Sciortino C."/>
            <person name="Tallon L."/>
            <person name="Sadzewicz L."/>
            <person name="Vavikolanu K."/>
            <person name="Mehta A."/>
            <person name="Aluvathingal J."/>
            <person name="Nadendla S."/>
            <person name="Nandy P."/>
            <person name="Geyer C."/>
            <person name="Yan Y."/>
            <person name="Sichtig H."/>
        </authorList>
    </citation>
    <scope>NUCLEOTIDE SEQUENCE [LARGE SCALE GENOMIC DNA]</scope>
    <source>
        <strain evidence="1 2">FDAARGOS_640</strain>
    </source>
</reference>
<organism evidence="1 2">
    <name type="scientific">Dermabacter vaginalis</name>
    <dbReference type="NCBI Taxonomy" id="1630135"/>
    <lineage>
        <taxon>Bacteria</taxon>
        <taxon>Bacillati</taxon>
        <taxon>Actinomycetota</taxon>
        <taxon>Actinomycetes</taxon>
        <taxon>Micrococcales</taxon>
        <taxon>Dermabacteraceae</taxon>
        <taxon>Dermabacter</taxon>
    </lineage>
</organism>
<accession>A0ABX6A1A8</accession>
<evidence type="ECO:0000313" key="1">
    <source>
        <dbReference type="EMBL" id="QEU10939.1"/>
    </source>
</evidence>
<dbReference type="EMBL" id="CP044108">
    <property type="protein sequence ID" value="QEU10939.1"/>
    <property type="molecule type" value="Genomic_DNA"/>
</dbReference>